<dbReference type="PATRIC" id="fig|1365248.3.peg.1225"/>
<feature type="compositionally biased region" description="Acidic residues" evidence="9">
    <location>
        <begin position="826"/>
        <end position="837"/>
    </location>
</feature>
<evidence type="ECO:0000256" key="5">
    <source>
        <dbReference type="ARBA" id="ARBA00022982"/>
    </source>
</evidence>
<keyword evidence="8" id="KW-0997">Cell inner membrane</keyword>
<dbReference type="AlphaFoldDB" id="A0A162BPZ1"/>
<gene>
    <name evidence="8" type="primary">rnfC</name>
    <name evidence="11" type="ORF">N473_12715</name>
</gene>
<comment type="subunit">
    <text evidence="8">The complex is composed of six subunits: RnfA, RnfB, RnfC, RnfD, RnfE and RnfG.</text>
</comment>
<feature type="binding site" evidence="8">
    <location>
        <position position="416"/>
    </location>
    <ligand>
        <name>[4Fe-4S] cluster</name>
        <dbReference type="ChEBI" id="CHEBI:49883"/>
        <label>2</label>
    </ligand>
</feature>
<dbReference type="PANTHER" id="PTHR43034">
    <property type="entry name" value="ION-TRANSLOCATING OXIDOREDUCTASE COMPLEX SUBUNIT C"/>
    <property type="match status" value="1"/>
</dbReference>
<dbReference type="PANTHER" id="PTHR43034:SF2">
    <property type="entry name" value="ION-TRANSLOCATING OXIDOREDUCTASE COMPLEX SUBUNIT C"/>
    <property type="match status" value="1"/>
</dbReference>
<dbReference type="InterPro" id="IPR017896">
    <property type="entry name" value="4Fe4S_Fe-S-bd"/>
</dbReference>
<keyword evidence="8" id="KW-1003">Cell membrane</keyword>
<dbReference type="InterPro" id="IPR011538">
    <property type="entry name" value="Nuo51_FMN-bd"/>
</dbReference>
<keyword evidence="6 8" id="KW-0408">Iron</keyword>
<feature type="region of interest" description="Disordered" evidence="9">
    <location>
        <begin position="464"/>
        <end position="695"/>
    </location>
</feature>
<feature type="compositionally biased region" description="Basic and acidic residues" evidence="9">
    <location>
        <begin position="464"/>
        <end position="475"/>
    </location>
</feature>
<evidence type="ECO:0000256" key="2">
    <source>
        <dbReference type="ARBA" id="ARBA00022485"/>
    </source>
</evidence>
<organism evidence="11 12">
    <name type="scientific">Pseudoalteromonas luteoviolacea CPMOR-1</name>
    <dbReference type="NCBI Taxonomy" id="1365248"/>
    <lineage>
        <taxon>Bacteria</taxon>
        <taxon>Pseudomonadati</taxon>
        <taxon>Pseudomonadota</taxon>
        <taxon>Gammaproteobacteria</taxon>
        <taxon>Alteromonadales</taxon>
        <taxon>Pseudoalteromonadaceae</taxon>
        <taxon>Pseudoalteromonas</taxon>
    </lineage>
</organism>
<feature type="binding site" evidence="8">
    <location>
        <position position="419"/>
    </location>
    <ligand>
        <name>[4Fe-4S] cluster</name>
        <dbReference type="ChEBI" id="CHEBI:49883"/>
        <label>2</label>
    </ligand>
</feature>
<dbReference type="EMBL" id="AUYC01000017">
    <property type="protein sequence ID" value="KZN65389.1"/>
    <property type="molecule type" value="Genomic_DNA"/>
</dbReference>
<feature type="region of interest" description="Disordered" evidence="9">
    <location>
        <begin position="714"/>
        <end position="991"/>
    </location>
</feature>
<evidence type="ECO:0000256" key="6">
    <source>
        <dbReference type="ARBA" id="ARBA00023004"/>
    </source>
</evidence>
<reference evidence="11 12" key="1">
    <citation type="submission" date="2013-07" db="EMBL/GenBank/DDBJ databases">
        <title>Comparative Genomic and Metabolomic Analysis of Twelve Strains of Pseudoalteromonas luteoviolacea.</title>
        <authorList>
            <person name="Vynne N.G."/>
            <person name="Mansson M."/>
            <person name="Gram L."/>
        </authorList>
    </citation>
    <scope>NUCLEOTIDE SEQUENCE [LARGE SCALE GENOMIC DNA]</scope>
    <source>
        <strain evidence="11 12">CPMOR-1</strain>
    </source>
</reference>
<keyword evidence="4 8" id="KW-0677">Repeat</keyword>
<dbReference type="EC" id="7.-.-.-" evidence="8"/>
<dbReference type="GO" id="GO:0005886">
    <property type="term" value="C:plasma membrane"/>
    <property type="evidence" value="ECO:0007669"/>
    <property type="project" value="UniProtKB-SubCell"/>
</dbReference>
<feature type="binding site" evidence="8">
    <location>
        <position position="377"/>
    </location>
    <ligand>
        <name>[4Fe-4S] cluster</name>
        <dbReference type="ChEBI" id="CHEBI:49883"/>
        <label>1</label>
    </ligand>
</feature>
<dbReference type="InterPro" id="IPR026902">
    <property type="entry name" value="RnfC_N"/>
</dbReference>
<feature type="compositionally biased region" description="Basic and acidic residues" evidence="9">
    <location>
        <begin position="486"/>
        <end position="506"/>
    </location>
</feature>
<feature type="compositionally biased region" description="Acidic residues" evidence="9">
    <location>
        <begin position="754"/>
        <end position="765"/>
    </location>
</feature>
<evidence type="ECO:0000256" key="8">
    <source>
        <dbReference type="HAMAP-Rule" id="MF_00461"/>
    </source>
</evidence>
<comment type="caution">
    <text evidence="11">The sequence shown here is derived from an EMBL/GenBank/DDBJ whole genome shotgun (WGS) entry which is preliminary data.</text>
</comment>
<dbReference type="NCBIfam" id="TIGR01945">
    <property type="entry name" value="rnfC"/>
    <property type="match status" value="1"/>
</dbReference>
<dbReference type="GO" id="GO:0046872">
    <property type="term" value="F:metal ion binding"/>
    <property type="evidence" value="ECO:0007669"/>
    <property type="project" value="UniProtKB-KW"/>
</dbReference>
<evidence type="ECO:0000256" key="3">
    <source>
        <dbReference type="ARBA" id="ARBA00022723"/>
    </source>
</evidence>
<dbReference type="Proteomes" id="UP000076486">
    <property type="component" value="Unassembled WGS sequence"/>
</dbReference>
<dbReference type="Pfam" id="PF13375">
    <property type="entry name" value="RnfC_N"/>
    <property type="match status" value="1"/>
</dbReference>
<keyword evidence="7 8" id="KW-0411">Iron-sulfur</keyword>
<dbReference type="InterPro" id="IPR017900">
    <property type="entry name" value="4Fe4S_Fe_S_CS"/>
</dbReference>
<evidence type="ECO:0000256" key="1">
    <source>
        <dbReference type="ARBA" id="ARBA00022448"/>
    </source>
</evidence>
<comment type="similarity">
    <text evidence="8">Belongs to the 4Fe4S bacterial-type ferredoxin family. RnfC subfamily.</text>
</comment>
<dbReference type="SUPFAM" id="SSF142019">
    <property type="entry name" value="Nqo1 FMN-binding domain-like"/>
    <property type="match status" value="1"/>
</dbReference>
<comment type="cofactor">
    <cofactor evidence="8">
        <name>[4Fe-4S] cluster</name>
        <dbReference type="ChEBI" id="CHEBI:49883"/>
    </cofactor>
    <text evidence="8">Binds 2 [4Fe-4S] clusters per subunit.</text>
</comment>
<dbReference type="RefSeq" id="WP_063367122.1">
    <property type="nucleotide sequence ID" value="NZ_AUYC01000017.1"/>
</dbReference>
<feature type="compositionally biased region" description="Acidic residues" evidence="9">
    <location>
        <begin position="898"/>
        <end position="908"/>
    </location>
</feature>
<evidence type="ECO:0000256" key="9">
    <source>
        <dbReference type="SAM" id="MobiDB-lite"/>
    </source>
</evidence>
<dbReference type="Gene3D" id="3.40.50.11540">
    <property type="entry name" value="NADH-ubiquinone oxidoreductase 51kDa subunit"/>
    <property type="match status" value="1"/>
</dbReference>
<dbReference type="GO" id="GO:0051539">
    <property type="term" value="F:4 iron, 4 sulfur cluster binding"/>
    <property type="evidence" value="ECO:0007669"/>
    <property type="project" value="UniProtKB-KW"/>
</dbReference>
<feature type="compositionally biased region" description="Basic and acidic residues" evidence="9">
    <location>
        <begin position="796"/>
        <end position="805"/>
    </location>
</feature>
<evidence type="ECO:0000256" key="7">
    <source>
        <dbReference type="ARBA" id="ARBA00023014"/>
    </source>
</evidence>
<keyword evidence="2 8" id="KW-0004">4Fe-4S</keyword>
<evidence type="ECO:0000256" key="4">
    <source>
        <dbReference type="ARBA" id="ARBA00022737"/>
    </source>
</evidence>
<feature type="domain" description="4Fe-4S ferredoxin-type" evidence="10">
    <location>
        <begin position="368"/>
        <end position="397"/>
    </location>
</feature>
<keyword evidence="3 8" id="KW-0479">Metal-binding</keyword>
<feature type="domain" description="4Fe-4S ferredoxin-type" evidence="10">
    <location>
        <begin position="407"/>
        <end position="436"/>
    </location>
</feature>
<evidence type="ECO:0000259" key="10">
    <source>
        <dbReference type="PROSITE" id="PS51379"/>
    </source>
</evidence>
<dbReference type="NCBIfam" id="NF003454">
    <property type="entry name" value="PRK05035.1"/>
    <property type="match status" value="1"/>
</dbReference>
<dbReference type="FunFam" id="3.30.70.20:FF:000044">
    <property type="entry name" value="Ion-translocating oxidoreductase complex subunit C"/>
    <property type="match status" value="1"/>
</dbReference>
<dbReference type="Gene3D" id="3.30.70.20">
    <property type="match status" value="1"/>
</dbReference>
<dbReference type="InterPro" id="IPR010208">
    <property type="entry name" value="Ion_transpt_RnfC/RsxC"/>
</dbReference>
<feature type="compositionally biased region" description="Basic and acidic residues" evidence="9">
    <location>
        <begin position="961"/>
        <end position="984"/>
    </location>
</feature>
<keyword evidence="1 8" id="KW-0813">Transport</keyword>
<comment type="function">
    <text evidence="8">Part of a membrane-bound complex that couples electron transfer with translocation of ions across the membrane.</text>
</comment>
<feature type="compositionally biased region" description="Basic and acidic residues" evidence="9">
    <location>
        <begin position="609"/>
        <end position="624"/>
    </location>
</feature>
<dbReference type="GO" id="GO:0022900">
    <property type="term" value="P:electron transport chain"/>
    <property type="evidence" value="ECO:0007669"/>
    <property type="project" value="UniProtKB-UniRule"/>
</dbReference>
<keyword evidence="5 8" id="KW-0249">Electron transport</keyword>
<feature type="binding site" evidence="8">
    <location>
        <position position="387"/>
    </location>
    <ligand>
        <name>[4Fe-4S] cluster</name>
        <dbReference type="ChEBI" id="CHEBI:49883"/>
        <label>2</label>
    </ligand>
</feature>
<feature type="binding site" evidence="8">
    <location>
        <position position="426"/>
    </location>
    <ligand>
        <name>[4Fe-4S] cluster</name>
        <dbReference type="ChEBI" id="CHEBI:49883"/>
        <label>1</label>
    </ligand>
</feature>
<dbReference type="SUPFAM" id="SSF46548">
    <property type="entry name" value="alpha-helical ferredoxin"/>
    <property type="match status" value="1"/>
</dbReference>
<dbReference type="InterPro" id="IPR037225">
    <property type="entry name" value="Nuo51_FMN-bd_sf"/>
</dbReference>
<dbReference type="HAMAP" id="MF_00461">
    <property type="entry name" value="RsxC_RnfC"/>
    <property type="match status" value="1"/>
</dbReference>
<dbReference type="PROSITE" id="PS51379">
    <property type="entry name" value="4FE4S_FER_2"/>
    <property type="match status" value="2"/>
</dbReference>
<dbReference type="Pfam" id="PF12838">
    <property type="entry name" value="Fer4_7"/>
    <property type="match status" value="1"/>
</dbReference>
<feature type="binding site" evidence="8">
    <location>
        <position position="380"/>
    </location>
    <ligand>
        <name>[4Fe-4S] cluster</name>
        <dbReference type="ChEBI" id="CHEBI:49883"/>
        <label>1</label>
    </ligand>
</feature>
<evidence type="ECO:0000313" key="12">
    <source>
        <dbReference type="Proteomes" id="UP000076486"/>
    </source>
</evidence>
<dbReference type="Pfam" id="PF01512">
    <property type="entry name" value="Complex1_51K"/>
    <property type="match status" value="1"/>
</dbReference>
<feature type="compositionally biased region" description="Basic and acidic residues" evidence="9">
    <location>
        <begin position="515"/>
        <end position="524"/>
    </location>
</feature>
<feature type="compositionally biased region" description="Low complexity" evidence="9">
    <location>
        <begin position="563"/>
        <end position="583"/>
    </location>
</feature>
<name>A0A162BPZ1_9GAMM</name>
<feature type="compositionally biased region" description="Polar residues" evidence="9">
    <location>
        <begin position="948"/>
        <end position="959"/>
    </location>
</feature>
<feature type="binding site" evidence="8">
    <location>
        <position position="383"/>
    </location>
    <ligand>
        <name>[4Fe-4S] cluster</name>
        <dbReference type="ChEBI" id="CHEBI:49883"/>
        <label>1</label>
    </ligand>
</feature>
<proteinExistence type="inferred from homology"/>
<dbReference type="GO" id="GO:0009055">
    <property type="term" value="F:electron transfer activity"/>
    <property type="evidence" value="ECO:0007669"/>
    <property type="project" value="InterPro"/>
</dbReference>
<feature type="compositionally biased region" description="Acidic residues" evidence="9">
    <location>
        <begin position="862"/>
        <end position="873"/>
    </location>
</feature>
<sequence length="991" mass="106129">METLLEQIESGKLWQFPGGIHPPEQKSLSNQAAIGSLPLPEYLVLPLKQHIGANGQLLVNKGDHVLKGQVLTQPGTNWSLPIHAPTSGTITDIKPMPSAHPSAMPELSIVLTPDGDDAWCELETRSSLDGLDNKALIDIIHHAGIAGMGGAGFPTYVKADSAKTIEYLVVNGVECEPYITADDMLMRERAQDIIRGMEVMMSILSPQYALVGIEDNKPEALTAMQQAAKHNSKILVRSIPTKYPSGGEKQLIKVLTSKEVPSGGIPADVGVLVQNVGTLFAVSEAVYEGKPLIERVVTVTGNTIHKPQNVWALLGTEVKHLVYSQGFSPVDDQRVIMGGPMMGFTLPTVRIPVVKTTNCILAPDNQELAVAGQEQACIRCSACADACPQTLLPQQLQWFAKGQEYDKLEEYNLFDCIECGACSYVCPSEIPLVQYYRVAKAEIREQKLEKVKAERAKERFEARKARLEREQEERQNRHKRPARSAPAKDKAKVSEALERVKQKRPEQSAVQAAIERAKAKKAEGDTSALEPDNSAVALERAKRKEQARKYKEEKAGSDKGSAPKDAVAAAIARAKAKKAAQAANNVESQEQDPRKAAVAAAIARAKAKKSGDEPKQGAEDDPRKAAVAAAIARAKAKKAEQDPEHNSASASDEVNTDDPRKAAVAAAIARAKAKKATKGDEAAPDAVVEDDSVDPRKTAVAAAIARAKAKKAAKEAKQVEEPVADDEPEDPRKAAVAAAIARAKAKKAAKEAEQVEEPAVDDEPEDPRKAAVAAAIARAKAKKAAKEAEQAEEPVVDDKPEDPRKAAVAAAIARAKAKKAAKEAEQVEEPVADDEPEDPRKAAVAAAIARAKAKKAAKEAEQVEEPVVDDEPEDPRKAAVAAAIARAKAKKAAKEAEQVEEPVVDTESEDPRKAAVAAAIARAKAKKAAKEAEQVEEPIVDNKDAEDASSSSDTQTETLSPEDKRKAAIRAAVERAKAKKKAQEQEGNDLS</sequence>
<evidence type="ECO:0000313" key="11">
    <source>
        <dbReference type="EMBL" id="KZN65389.1"/>
    </source>
</evidence>
<accession>A0A162BPZ1</accession>
<comment type="subcellular location">
    <subcellularLocation>
        <location evidence="8">Cell inner membrane</location>
        <topology evidence="8">Peripheral membrane protein</topology>
    </subcellularLocation>
</comment>
<feature type="compositionally biased region" description="Basic and acidic residues" evidence="9">
    <location>
        <begin position="539"/>
        <end position="557"/>
    </location>
</feature>
<keyword evidence="8" id="KW-0472">Membrane</keyword>
<dbReference type="PROSITE" id="PS00198">
    <property type="entry name" value="4FE4S_FER_1"/>
    <property type="match status" value="1"/>
</dbReference>
<protein>
    <recommendedName>
        <fullName evidence="8">Ion-translocating oxidoreductase complex subunit C</fullName>
        <ecNumber evidence="8">7.-.-.-</ecNumber>
    </recommendedName>
    <alternativeName>
        <fullName evidence="8">Rnf electron transport complex subunit C</fullName>
    </alternativeName>
</protein>
<feature type="binding site" evidence="8">
    <location>
        <position position="422"/>
    </location>
    <ligand>
        <name>[4Fe-4S] cluster</name>
        <dbReference type="ChEBI" id="CHEBI:49883"/>
        <label>2</label>
    </ligand>
</feature>
<keyword evidence="8" id="KW-1278">Translocase</keyword>